<dbReference type="GO" id="GO:0016491">
    <property type="term" value="F:oxidoreductase activity"/>
    <property type="evidence" value="ECO:0007669"/>
    <property type="project" value="UniProtKB-KW"/>
</dbReference>
<dbReference type="OrthoDB" id="294295at2759"/>
<dbReference type="InterPro" id="IPR057571">
    <property type="entry name" value="SDR_PhqE-like"/>
</dbReference>
<keyword evidence="5" id="KW-1185">Reference proteome</keyword>
<dbReference type="SUPFAM" id="SSF51735">
    <property type="entry name" value="NAD(P)-binding Rossmann-fold domains"/>
    <property type="match status" value="1"/>
</dbReference>
<keyword evidence="2" id="KW-0521">NADP</keyword>
<proteinExistence type="inferred from homology"/>
<evidence type="ECO:0000256" key="3">
    <source>
        <dbReference type="ARBA" id="ARBA00023002"/>
    </source>
</evidence>
<dbReference type="Proteomes" id="UP000054845">
    <property type="component" value="Unassembled WGS sequence"/>
</dbReference>
<reference evidence="4 5" key="1">
    <citation type="submission" date="2014-09" db="EMBL/GenBank/DDBJ databases">
        <authorList>
            <person name="Magalhaes I.L.F."/>
            <person name="Oliveira U."/>
            <person name="Santos F.R."/>
            <person name="Vidigal T.H.D.A."/>
            <person name="Brescovit A.D."/>
            <person name="Santos A.J."/>
        </authorList>
    </citation>
    <scope>NUCLEOTIDE SEQUENCE [LARGE SCALE GENOMIC DNA]</scope>
</reference>
<dbReference type="STRING" id="401625.A0A0P1BQR7"/>
<dbReference type="EMBL" id="CCYA01000276">
    <property type="protein sequence ID" value="CEH18812.1"/>
    <property type="molecule type" value="Genomic_DNA"/>
</dbReference>
<dbReference type="InterPro" id="IPR051122">
    <property type="entry name" value="SDR_DHRS6-like"/>
</dbReference>
<comment type="similarity">
    <text evidence="1">Belongs to the short-chain dehydrogenases/reductases (SDR) family.</text>
</comment>
<dbReference type="InterPro" id="IPR036291">
    <property type="entry name" value="NAD(P)-bd_dom_sf"/>
</dbReference>
<evidence type="ECO:0000313" key="4">
    <source>
        <dbReference type="EMBL" id="CEH18812.1"/>
    </source>
</evidence>
<dbReference type="PRINTS" id="PR00081">
    <property type="entry name" value="GDHRDH"/>
</dbReference>
<keyword evidence="3" id="KW-0560">Oxidoreductase</keyword>
<evidence type="ECO:0000313" key="5">
    <source>
        <dbReference type="Proteomes" id="UP000054845"/>
    </source>
</evidence>
<evidence type="ECO:0000256" key="2">
    <source>
        <dbReference type="ARBA" id="ARBA00022857"/>
    </source>
</evidence>
<organism evidence="4 5">
    <name type="scientific">Ceraceosorus bombacis</name>
    <dbReference type="NCBI Taxonomy" id="401625"/>
    <lineage>
        <taxon>Eukaryota</taxon>
        <taxon>Fungi</taxon>
        <taxon>Dikarya</taxon>
        <taxon>Basidiomycota</taxon>
        <taxon>Ustilaginomycotina</taxon>
        <taxon>Exobasidiomycetes</taxon>
        <taxon>Ceraceosorales</taxon>
        <taxon>Ceraceosoraceae</taxon>
        <taxon>Ceraceosorus</taxon>
    </lineage>
</organism>
<name>A0A0P1BQR7_9BASI</name>
<dbReference type="CDD" id="cd05233">
    <property type="entry name" value="SDR_c"/>
    <property type="match status" value="1"/>
</dbReference>
<dbReference type="Gene3D" id="3.40.50.720">
    <property type="entry name" value="NAD(P)-binding Rossmann-like Domain"/>
    <property type="match status" value="1"/>
</dbReference>
<dbReference type="PANTHER" id="PTHR43477">
    <property type="entry name" value="DIHYDROANTICAPSIN 7-DEHYDROGENASE"/>
    <property type="match status" value="1"/>
</dbReference>
<accession>A0A0P1BQR7</accession>
<protein>
    <submittedName>
        <fullName evidence="4">Reductases with broad range of substrate specificities</fullName>
    </submittedName>
</protein>
<dbReference type="InterPro" id="IPR002347">
    <property type="entry name" value="SDR_fam"/>
</dbReference>
<evidence type="ECO:0000256" key="1">
    <source>
        <dbReference type="ARBA" id="ARBA00006484"/>
    </source>
</evidence>
<dbReference type="PANTHER" id="PTHR43477:SF1">
    <property type="entry name" value="DIHYDROANTICAPSIN 7-DEHYDROGENASE"/>
    <property type="match status" value="1"/>
</dbReference>
<sequence length="266" mass="28107">MPAAPKTSQKLAGKKYVLLGGTSGIGFAVASALIEEGASVVVSSSGSARVEEAIRKLSDAEQQFNADPSRASGHALDLFGPEVESRLNTFFAKVGPIDGLIHSAGDSLDPLSLEEVTYQSIVERSSVRYFSVILAIKAALPHLKPHSSIVFTSGTNADQPIPGLGIMSGLAAGLYGLARGLALDLSPRRIRVNAVVPGATLTELFERLPAEMKNYLLEEASKQPTWRVGHPEDVAQTYLYLLKDDNITGQTIKSDSGKAIGPRPGA</sequence>
<dbReference type="AlphaFoldDB" id="A0A0P1BQR7"/>
<dbReference type="Pfam" id="PF23441">
    <property type="entry name" value="SDR"/>
    <property type="match status" value="1"/>
</dbReference>